<keyword evidence="1" id="KW-0812">Transmembrane</keyword>
<evidence type="ECO:0000313" key="4">
    <source>
        <dbReference type="Proteomes" id="UP001068021"/>
    </source>
</evidence>
<reference evidence="3" key="1">
    <citation type="submission" date="2022-12" db="EMBL/GenBank/DDBJ databases">
        <title>Reclassification of two methanogenic archaea species isolated from the Kolyma lowland permafrost.</title>
        <authorList>
            <person name="Trubitsyn V.E."/>
            <person name="Rivkina E.M."/>
            <person name="Shcherbakova V.A."/>
        </authorList>
    </citation>
    <scope>NUCLEOTIDE SEQUENCE</scope>
    <source>
        <strain evidence="2">M2</strain>
        <strain evidence="3">MK4</strain>
    </source>
</reference>
<gene>
    <name evidence="3" type="ORF">O3H35_11455</name>
    <name evidence="2" type="ORF">O3H54_06350</name>
</gene>
<dbReference type="Proteomes" id="UP001068021">
    <property type="component" value="Unassembled WGS sequence"/>
</dbReference>
<dbReference type="Proteomes" id="UP001074446">
    <property type="component" value="Unassembled WGS sequence"/>
</dbReference>
<evidence type="ECO:0000313" key="3">
    <source>
        <dbReference type="EMBL" id="MCZ3373251.1"/>
    </source>
</evidence>
<keyword evidence="4" id="KW-1185">Reference proteome</keyword>
<evidence type="ECO:0000313" key="2">
    <source>
        <dbReference type="EMBL" id="MCZ3365499.1"/>
    </source>
</evidence>
<keyword evidence="1" id="KW-1133">Transmembrane helix</keyword>
<evidence type="ECO:0000256" key="1">
    <source>
        <dbReference type="SAM" id="Phobius"/>
    </source>
</evidence>
<feature type="transmembrane region" description="Helical" evidence="1">
    <location>
        <begin position="51"/>
        <end position="69"/>
    </location>
</feature>
<feature type="transmembrane region" description="Helical" evidence="1">
    <location>
        <begin position="75"/>
        <end position="95"/>
    </location>
</feature>
<keyword evidence="1" id="KW-0472">Membrane</keyword>
<proteinExistence type="predicted"/>
<dbReference type="AlphaFoldDB" id="A0A9E5A513"/>
<dbReference type="EMBL" id="JAPVER010000020">
    <property type="protein sequence ID" value="MCZ3365499.1"/>
    <property type="molecule type" value="Genomic_DNA"/>
</dbReference>
<feature type="transmembrane region" description="Helical" evidence="1">
    <location>
        <begin position="12"/>
        <end position="39"/>
    </location>
</feature>
<name>A0A9E5A513_9EURY</name>
<comment type="caution">
    <text evidence="3">The sequence shown here is derived from an EMBL/GenBank/DDBJ whole genome shotgun (WGS) entry which is preliminary data.</text>
</comment>
<dbReference type="RefSeq" id="WP_048081649.1">
    <property type="nucleotide sequence ID" value="NZ_JAPVER010000020.1"/>
</dbReference>
<accession>A0A9E5A513</accession>
<organism evidence="3">
    <name type="scientific">Methanobacterium veterum</name>
    <dbReference type="NCBI Taxonomy" id="408577"/>
    <lineage>
        <taxon>Archaea</taxon>
        <taxon>Methanobacteriati</taxon>
        <taxon>Methanobacteriota</taxon>
        <taxon>Methanomada group</taxon>
        <taxon>Methanobacteria</taxon>
        <taxon>Methanobacteriales</taxon>
        <taxon>Methanobacteriaceae</taxon>
        <taxon>Methanobacterium</taxon>
    </lineage>
</organism>
<sequence length="102" mass="11776">MDKYLSSIIAGLAMFLVFFLSKMEVSFILCFIGLIFLIGGIQKYYDYKNRISILLPAAVSLVGLFLIYMQFRLDYIVMGLFMLVLVVLLISDLSYPRKEDIR</sequence>
<dbReference type="EMBL" id="JAPVES010000030">
    <property type="protein sequence ID" value="MCZ3373251.1"/>
    <property type="molecule type" value="Genomic_DNA"/>
</dbReference>
<protein>
    <submittedName>
        <fullName evidence="3">Uncharacterized protein</fullName>
    </submittedName>
</protein>